<evidence type="ECO:0000313" key="4">
    <source>
        <dbReference type="Proteomes" id="UP000004690"/>
    </source>
</evidence>
<evidence type="ECO:0000256" key="1">
    <source>
        <dbReference type="SAM" id="SignalP"/>
    </source>
</evidence>
<dbReference type="RefSeq" id="WP_008611796.1">
    <property type="nucleotide sequence ID" value="NZ_JH651379.1"/>
</dbReference>
<dbReference type="Proteomes" id="UP000004690">
    <property type="component" value="Unassembled WGS sequence"/>
</dbReference>
<organism evidence="3 4">
    <name type="scientific">Galbibacter orientalis DSM 19592</name>
    <dbReference type="NCBI Taxonomy" id="926559"/>
    <lineage>
        <taxon>Bacteria</taxon>
        <taxon>Pseudomonadati</taxon>
        <taxon>Bacteroidota</taxon>
        <taxon>Flavobacteriia</taxon>
        <taxon>Flavobacteriales</taxon>
        <taxon>Flavobacteriaceae</taxon>
        <taxon>Galbibacter</taxon>
    </lineage>
</organism>
<dbReference type="HOGENOM" id="CLU_069558_0_0_10"/>
<dbReference type="eggNOG" id="ENOG502ZCAE">
    <property type="taxonomic scope" value="Bacteria"/>
</dbReference>
<dbReference type="InterPro" id="IPR025665">
    <property type="entry name" value="Beta-barrel_OMP_2"/>
</dbReference>
<dbReference type="STRING" id="926559.JoomaDRAFT_1545"/>
<feature type="domain" description="Outer membrane protein beta-barrel" evidence="2">
    <location>
        <begin position="17"/>
        <end position="201"/>
    </location>
</feature>
<sequence length="231" mass="26835">MKRIVFLFLLFLNSIIWAQQDSLFVVEPDDKYVEDQFYFGINYNLLVSAPDNASQSSFSYGIMGGFIKDIPINKRRNIGFGVGVGLSFNAIYSDLLATQAENGSISYQIVPDDISYNRNNLTMNFVEFPIEFRWRSSKADDYRFWRIYSGIKLSYLISGNSKFVADTETIKFSNKDIRDMQYGVYFSFGYNTWNFYAQYDLSNIFEDNTYTIDGDLMDTQIFKAGLIFYIL</sequence>
<dbReference type="Pfam" id="PF13568">
    <property type="entry name" value="OMP_b-brl_2"/>
    <property type="match status" value="1"/>
</dbReference>
<gene>
    <name evidence="3" type="ORF">JoomaDRAFT_1545</name>
</gene>
<feature type="chain" id="PRO_5003668472" description="Outer membrane protein beta-barrel domain-containing protein" evidence="1">
    <location>
        <begin position="19"/>
        <end position="231"/>
    </location>
</feature>
<dbReference type="OrthoDB" id="959017at2"/>
<accession>I3C4L6</accession>
<reference evidence="3 4" key="1">
    <citation type="submission" date="2012-02" db="EMBL/GenBank/DDBJ databases">
        <title>Improved High-Quality Draft genome of Joostella marina DSM 19592.</title>
        <authorList>
            <consortium name="US DOE Joint Genome Institute (JGI-PGF)"/>
            <person name="Lucas S."/>
            <person name="Copeland A."/>
            <person name="Lapidus A."/>
            <person name="Bruce D."/>
            <person name="Goodwin L."/>
            <person name="Pitluck S."/>
            <person name="Peters L."/>
            <person name="Chertkov O."/>
            <person name="Ovchinnikova G."/>
            <person name="Kyrpides N."/>
            <person name="Mavromatis K."/>
            <person name="Detter J.C."/>
            <person name="Han C."/>
            <person name="Land M."/>
            <person name="Hauser L."/>
            <person name="Markowitz V."/>
            <person name="Cheng J.-F."/>
            <person name="Hugenholtz P."/>
            <person name="Woyke T."/>
            <person name="Wu D."/>
            <person name="Tindall B."/>
            <person name="Brambilla E."/>
            <person name="Klenk H.-P."/>
            <person name="Eisen J.A."/>
        </authorList>
    </citation>
    <scope>NUCLEOTIDE SEQUENCE [LARGE SCALE GENOMIC DNA]</scope>
    <source>
        <strain evidence="3 4">DSM 19592</strain>
    </source>
</reference>
<dbReference type="EMBL" id="JH651379">
    <property type="protein sequence ID" value="EIJ38559.1"/>
    <property type="molecule type" value="Genomic_DNA"/>
</dbReference>
<evidence type="ECO:0000313" key="3">
    <source>
        <dbReference type="EMBL" id="EIJ38559.1"/>
    </source>
</evidence>
<keyword evidence="4" id="KW-1185">Reference proteome</keyword>
<proteinExistence type="predicted"/>
<feature type="signal peptide" evidence="1">
    <location>
        <begin position="1"/>
        <end position="18"/>
    </location>
</feature>
<keyword evidence="1" id="KW-0732">Signal</keyword>
<evidence type="ECO:0000259" key="2">
    <source>
        <dbReference type="Pfam" id="PF13568"/>
    </source>
</evidence>
<dbReference type="AlphaFoldDB" id="I3C4L6"/>
<protein>
    <recommendedName>
        <fullName evidence="2">Outer membrane protein beta-barrel domain-containing protein</fullName>
    </recommendedName>
</protein>
<name>I3C4L6_9FLAO</name>